<keyword evidence="2 9" id="KW-0444">Lipid biosynthesis</keyword>
<accession>A0A1V2GUM6</accession>
<proteinExistence type="inferred from homology"/>
<keyword evidence="4 9" id="KW-0560">Oxidoreductase</keyword>
<feature type="binding site" evidence="9">
    <location>
        <position position="102"/>
    </location>
    <ligand>
        <name>sn-glycerol 3-phosphate</name>
        <dbReference type="ChEBI" id="CHEBI:57597"/>
    </ligand>
</feature>
<comment type="function">
    <text evidence="9">Catalyzes the reduction of the glycolytic intermediate dihydroxyacetone phosphate (DHAP) to sn-glycerol 3-phosphate (G3P), the key precursor for phospholipid synthesis.</text>
</comment>
<dbReference type="Gene3D" id="3.40.50.720">
    <property type="entry name" value="NAD(P)-binding Rossmann-like Domain"/>
    <property type="match status" value="1"/>
</dbReference>
<dbReference type="SUPFAM" id="SSF48179">
    <property type="entry name" value="6-phosphogluconate dehydrogenase C-terminal domain-like"/>
    <property type="match status" value="1"/>
</dbReference>
<dbReference type="GO" id="GO:0051287">
    <property type="term" value="F:NAD binding"/>
    <property type="evidence" value="ECO:0007669"/>
    <property type="project" value="InterPro"/>
</dbReference>
<evidence type="ECO:0000256" key="4">
    <source>
        <dbReference type="ARBA" id="ARBA00023002"/>
    </source>
</evidence>
<keyword evidence="9" id="KW-0963">Cytoplasm</keyword>
<feature type="binding site" evidence="9">
    <location>
        <position position="273"/>
    </location>
    <ligand>
        <name>NADPH</name>
        <dbReference type="ChEBI" id="CHEBI:57783"/>
    </ligand>
</feature>
<feature type="binding site" evidence="11">
    <location>
        <position position="102"/>
    </location>
    <ligand>
        <name>substrate</name>
    </ligand>
</feature>
<comment type="caution">
    <text evidence="9">Lacks conserved residue(s) required for the propagation of feature annotation.</text>
</comment>
<gene>
    <name evidence="9" type="primary">gpsA</name>
    <name evidence="17" type="ORF">BKE38_26665</name>
</gene>
<protein>
    <recommendedName>
        <fullName evidence="9">Glycerol-3-phosphate dehydrogenase [NAD(P)+]</fullName>
        <ecNumber evidence="9">1.1.1.94</ecNumber>
    </recommendedName>
    <alternativeName>
        <fullName evidence="9">NAD(P)(+)-dependent glycerol-3-phosphate dehydrogenase</fullName>
    </alternativeName>
    <alternativeName>
        <fullName evidence="9">NAD(P)H-dependent dihydroxyacetone-phosphate reductase</fullName>
    </alternativeName>
</protein>
<dbReference type="FunFam" id="1.10.1040.10:FF:000001">
    <property type="entry name" value="Glycerol-3-phosphate dehydrogenase [NAD(P)+]"/>
    <property type="match status" value="1"/>
</dbReference>
<evidence type="ECO:0000313" key="17">
    <source>
        <dbReference type="EMBL" id="ONG45272.1"/>
    </source>
</evidence>
<evidence type="ECO:0000256" key="10">
    <source>
        <dbReference type="PIRSR" id="PIRSR000114-1"/>
    </source>
</evidence>
<comment type="catalytic activity">
    <reaction evidence="9">
        <text>sn-glycerol 3-phosphate + NAD(+) = dihydroxyacetone phosphate + NADH + H(+)</text>
        <dbReference type="Rhea" id="RHEA:11092"/>
        <dbReference type="ChEBI" id="CHEBI:15378"/>
        <dbReference type="ChEBI" id="CHEBI:57540"/>
        <dbReference type="ChEBI" id="CHEBI:57597"/>
        <dbReference type="ChEBI" id="CHEBI:57642"/>
        <dbReference type="ChEBI" id="CHEBI:57945"/>
        <dbReference type="EC" id="1.1.1.94"/>
    </reaction>
</comment>
<dbReference type="GO" id="GO:0005975">
    <property type="term" value="P:carbohydrate metabolic process"/>
    <property type="evidence" value="ECO:0007669"/>
    <property type="project" value="InterPro"/>
</dbReference>
<feature type="binding site" evidence="12">
    <location>
        <position position="249"/>
    </location>
    <ligand>
        <name>NAD(+)</name>
        <dbReference type="ChEBI" id="CHEBI:57540"/>
    </ligand>
</feature>
<dbReference type="AlphaFoldDB" id="A0A1V2GUM6"/>
<dbReference type="InterPro" id="IPR036291">
    <property type="entry name" value="NAD(P)-bd_dom_sf"/>
</dbReference>
<dbReference type="OrthoDB" id="9812273at2"/>
<evidence type="ECO:0000256" key="8">
    <source>
        <dbReference type="ARBA" id="ARBA00023264"/>
    </source>
</evidence>
<keyword evidence="5 9" id="KW-0520">NAD</keyword>
<dbReference type="PIRSF" id="PIRSF000114">
    <property type="entry name" value="Glycerol-3-P_dh"/>
    <property type="match status" value="1"/>
</dbReference>
<evidence type="ECO:0000256" key="9">
    <source>
        <dbReference type="HAMAP-Rule" id="MF_00394"/>
    </source>
</evidence>
<evidence type="ECO:0000256" key="2">
    <source>
        <dbReference type="ARBA" id="ARBA00022516"/>
    </source>
</evidence>
<feature type="binding site" evidence="9">
    <location>
        <position position="238"/>
    </location>
    <ligand>
        <name>sn-glycerol 3-phosphate</name>
        <dbReference type="ChEBI" id="CHEBI:57597"/>
    </ligand>
</feature>
<dbReference type="InterPro" id="IPR006109">
    <property type="entry name" value="G3P_DH_NAD-dep_C"/>
</dbReference>
<keyword evidence="18" id="KW-1185">Reference proteome</keyword>
<evidence type="ECO:0000313" key="18">
    <source>
        <dbReference type="Proteomes" id="UP000188879"/>
    </source>
</evidence>
<dbReference type="HAMAP" id="MF_00394">
    <property type="entry name" value="NAD_Glyc3P_dehydrog"/>
    <property type="match status" value="1"/>
</dbReference>
<feature type="binding site" evidence="9">
    <location>
        <position position="275"/>
    </location>
    <ligand>
        <name>NADPH</name>
        <dbReference type="ChEBI" id="CHEBI:57783"/>
    </ligand>
</feature>
<comment type="subcellular location">
    <subcellularLocation>
        <location evidence="9">Cytoplasm</location>
    </subcellularLocation>
</comment>
<sequence length="326" mass="32400">MDRIAVIGAGAWGTALAIQAARAGGPVSLWARDPARAAEMARSRDNAAHLPGVPLPDGLAITADPAEALAGATLALLVVPAQHLAATLAPFPPLPPSLVAAKGVTTEGLLFPLESLARIRPEVTAGILSGPNFAAEVAAGLPAAAVVASRDEALREAAIARLATPGFRLYGQDDPVGAQVGGAAKNVIAIAAGAVMGAGLGENARAGLVTRGLSEIARLAEALGGRADTVAGLSGLGDLLLTCTGPGSRNFSLGFALGQGQTLADILAARNSVTEGVATAPALLARAQAAGVDMPITAAVCELLAGRHDVPSAVRELLGRPRRSAE</sequence>
<feature type="domain" description="Glycerol-3-phosphate dehydrogenase NAD-dependent C-terminal" evidence="16">
    <location>
        <begin position="174"/>
        <end position="314"/>
    </location>
</feature>
<dbReference type="SUPFAM" id="SSF51735">
    <property type="entry name" value="NAD(P)-binding Rossmann-fold domains"/>
    <property type="match status" value="1"/>
</dbReference>
<dbReference type="PRINTS" id="PR00077">
    <property type="entry name" value="GPDHDRGNASE"/>
</dbReference>
<dbReference type="GO" id="GO:0008654">
    <property type="term" value="P:phospholipid biosynthetic process"/>
    <property type="evidence" value="ECO:0007669"/>
    <property type="project" value="UniProtKB-KW"/>
</dbReference>
<feature type="binding site" evidence="9">
    <location>
        <position position="249"/>
    </location>
    <ligand>
        <name>sn-glycerol 3-phosphate</name>
        <dbReference type="ChEBI" id="CHEBI:57597"/>
    </ligand>
</feature>
<evidence type="ECO:0000256" key="14">
    <source>
        <dbReference type="RuleBase" id="RU000439"/>
    </source>
</evidence>
<dbReference type="Gene3D" id="1.10.1040.10">
    <property type="entry name" value="N-(1-d-carboxylethyl)-l-norvaline Dehydrogenase, domain 2"/>
    <property type="match status" value="1"/>
</dbReference>
<dbReference type="PROSITE" id="PS00957">
    <property type="entry name" value="NAD_G3PDH"/>
    <property type="match status" value="1"/>
</dbReference>
<comment type="similarity">
    <text evidence="1 9 13">Belongs to the NAD-dependent glycerol-3-phosphate dehydrogenase family.</text>
</comment>
<evidence type="ECO:0000256" key="6">
    <source>
        <dbReference type="ARBA" id="ARBA00023098"/>
    </source>
</evidence>
<dbReference type="EMBL" id="MLCO01000358">
    <property type="protein sequence ID" value="ONG45272.1"/>
    <property type="molecule type" value="Genomic_DNA"/>
</dbReference>
<dbReference type="NCBIfam" id="NF000942">
    <property type="entry name" value="PRK00094.1-4"/>
    <property type="match status" value="1"/>
</dbReference>
<evidence type="ECO:0000256" key="11">
    <source>
        <dbReference type="PIRSR" id="PIRSR000114-2"/>
    </source>
</evidence>
<comment type="pathway">
    <text evidence="9">Membrane lipid metabolism; glycerophospholipid metabolism.</text>
</comment>
<name>A0A1V2GUM6_9PROT</name>
<feature type="binding site" evidence="12">
    <location>
        <position position="134"/>
    </location>
    <ligand>
        <name>NAD(+)</name>
        <dbReference type="ChEBI" id="CHEBI:57540"/>
    </ligand>
</feature>
<reference evidence="17 18" key="1">
    <citation type="submission" date="2016-10" db="EMBL/GenBank/DDBJ databases">
        <title>Draft Genome sequence of Roseomonas sp. strain M3.</title>
        <authorList>
            <person name="Subhash Y."/>
            <person name="Lee S."/>
        </authorList>
    </citation>
    <scope>NUCLEOTIDE SEQUENCE [LARGE SCALE GENOMIC DNA]</scope>
    <source>
        <strain evidence="17 18">M3</strain>
    </source>
</reference>
<dbReference type="GO" id="GO:0046167">
    <property type="term" value="P:glycerol-3-phosphate biosynthetic process"/>
    <property type="evidence" value="ECO:0007669"/>
    <property type="project" value="UniProtKB-UniRule"/>
</dbReference>
<feature type="binding site" evidence="9">
    <location>
        <position position="130"/>
    </location>
    <ligand>
        <name>sn-glycerol 3-phosphate</name>
        <dbReference type="ChEBI" id="CHEBI:57597"/>
    </ligand>
</feature>
<dbReference type="PANTHER" id="PTHR11728">
    <property type="entry name" value="GLYCEROL-3-PHOSPHATE DEHYDROGENASE"/>
    <property type="match status" value="1"/>
</dbReference>
<dbReference type="InterPro" id="IPR006168">
    <property type="entry name" value="G3P_DH_NAD-dep"/>
</dbReference>
<keyword evidence="6 9" id="KW-0443">Lipid metabolism</keyword>
<evidence type="ECO:0000259" key="16">
    <source>
        <dbReference type="Pfam" id="PF07479"/>
    </source>
</evidence>
<evidence type="ECO:0000256" key="5">
    <source>
        <dbReference type="ARBA" id="ARBA00023027"/>
    </source>
</evidence>
<feature type="binding site" evidence="9">
    <location>
        <position position="32"/>
    </location>
    <ligand>
        <name>NADPH</name>
        <dbReference type="ChEBI" id="CHEBI:57783"/>
    </ligand>
</feature>
<dbReference type="InterPro" id="IPR008927">
    <property type="entry name" value="6-PGluconate_DH-like_C_sf"/>
</dbReference>
<dbReference type="NCBIfam" id="NF000940">
    <property type="entry name" value="PRK00094.1-2"/>
    <property type="match status" value="1"/>
</dbReference>
<dbReference type="PANTHER" id="PTHR11728:SF1">
    <property type="entry name" value="GLYCEROL-3-PHOSPHATE DEHYDROGENASE [NAD(+)] 2, CHLOROPLASTIC"/>
    <property type="match status" value="1"/>
</dbReference>
<evidence type="ECO:0000256" key="12">
    <source>
        <dbReference type="PIRSR" id="PIRSR000114-3"/>
    </source>
</evidence>
<dbReference type="EC" id="1.1.1.94" evidence="9"/>
<feature type="binding site" evidence="9">
    <location>
        <position position="185"/>
    </location>
    <ligand>
        <name>sn-glycerol 3-phosphate</name>
        <dbReference type="ChEBI" id="CHEBI:57597"/>
    </ligand>
</feature>
<comment type="caution">
    <text evidence="17">The sequence shown here is derived from an EMBL/GenBank/DDBJ whole genome shotgun (WGS) entry which is preliminary data.</text>
</comment>
<keyword evidence="9" id="KW-0547">Nucleotide-binding</keyword>
<dbReference type="UniPathway" id="UPA00940"/>
<feature type="binding site" evidence="12">
    <location>
        <begin position="8"/>
        <end position="13"/>
    </location>
    <ligand>
        <name>NAD(+)</name>
        <dbReference type="ChEBI" id="CHEBI:57540"/>
    </ligand>
</feature>
<evidence type="ECO:0000256" key="13">
    <source>
        <dbReference type="RuleBase" id="RU000437"/>
    </source>
</evidence>
<evidence type="ECO:0000256" key="1">
    <source>
        <dbReference type="ARBA" id="ARBA00011009"/>
    </source>
</evidence>
<dbReference type="GO" id="GO:0005829">
    <property type="term" value="C:cytosol"/>
    <property type="evidence" value="ECO:0007669"/>
    <property type="project" value="TreeGrafter"/>
</dbReference>
<dbReference type="Pfam" id="PF01210">
    <property type="entry name" value="NAD_Gly3P_dh_N"/>
    <property type="match status" value="1"/>
</dbReference>
<feature type="binding site" evidence="9">
    <location>
        <position position="134"/>
    </location>
    <ligand>
        <name>NADPH</name>
        <dbReference type="ChEBI" id="CHEBI:57783"/>
    </ligand>
</feature>
<dbReference type="GO" id="GO:0141152">
    <property type="term" value="F:glycerol-3-phosphate dehydrogenase (NAD+) activity"/>
    <property type="evidence" value="ECO:0007669"/>
    <property type="project" value="RHEA"/>
</dbReference>
<feature type="binding site" evidence="9">
    <location>
        <position position="248"/>
    </location>
    <ligand>
        <name>sn-glycerol 3-phosphate</name>
        <dbReference type="ChEBI" id="CHEBI:57597"/>
    </ligand>
</feature>
<keyword evidence="3 9" id="KW-0521">NADP</keyword>
<evidence type="ECO:0000256" key="7">
    <source>
        <dbReference type="ARBA" id="ARBA00023209"/>
    </source>
</evidence>
<feature type="domain" description="Glycerol-3-phosphate dehydrogenase NAD-dependent N-terminal" evidence="15">
    <location>
        <begin position="4"/>
        <end position="153"/>
    </location>
</feature>
<comment type="catalytic activity">
    <reaction evidence="9 14">
        <text>sn-glycerol 3-phosphate + NADP(+) = dihydroxyacetone phosphate + NADPH + H(+)</text>
        <dbReference type="Rhea" id="RHEA:11096"/>
        <dbReference type="ChEBI" id="CHEBI:15378"/>
        <dbReference type="ChEBI" id="CHEBI:57597"/>
        <dbReference type="ChEBI" id="CHEBI:57642"/>
        <dbReference type="ChEBI" id="CHEBI:57783"/>
        <dbReference type="ChEBI" id="CHEBI:58349"/>
        <dbReference type="EC" id="1.1.1.94"/>
    </reaction>
</comment>
<dbReference type="InterPro" id="IPR013328">
    <property type="entry name" value="6PGD_dom2"/>
</dbReference>
<dbReference type="RefSeq" id="WP_076960294.1">
    <property type="nucleotide sequence ID" value="NZ_MLCO01000358.1"/>
</dbReference>
<feature type="binding site" evidence="11">
    <location>
        <begin position="249"/>
        <end position="250"/>
    </location>
    <ligand>
        <name>substrate</name>
    </ligand>
</feature>
<feature type="binding site" evidence="9">
    <location>
        <position position="12"/>
    </location>
    <ligand>
        <name>NADPH</name>
        <dbReference type="ChEBI" id="CHEBI:57783"/>
    </ligand>
</feature>
<dbReference type="GO" id="GO:0046168">
    <property type="term" value="P:glycerol-3-phosphate catabolic process"/>
    <property type="evidence" value="ECO:0007669"/>
    <property type="project" value="InterPro"/>
</dbReference>
<feature type="binding site" evidence="9">
    <location>
        <position position="249"/>
    </location>
    <ligand>
        <name>NADPH</name>
        <dbReference type="ChEBI" id="CHEBI:57783"/>
    </ligand>
</feature>
<evidence type="ECO:0000256" key="3">
    <source>
        <dbReference type="ARBA" id="ARBA00022857"/>
    </source>
</evidence>
<keyword evidence="8 9" id="KW-1208">Phospholipid metabolism</keyword>
<dbReference type="Pfam" id="PF07479">
    <property type="entry name" value="NAD_Gly3P_dh_C"/>
    <property type="match status" value="1"/>
</dbReference>
<dbReference type="GO" id="GO:0141153">
    <property type="term" value="F:glycerol-3-phosphate dehydrogenase (NADP+) activity"/>
    <property type="evidence" value="ECO:0007669"/>
    <property type="project" value="RHEA"/>
</dbReference>
<feature type="binding site" evidence="9">
    <location>
        <position position="250"/>
    </location>
    <ligand>
        <name>sn-glycerol 3-phosphate</name>
        <dbReference type="ChEBI" id="CHEBI:57597"/>
    </ligand>
</feature>
<evidence type="ECO:0000259" key="15">
    <source>
        <dbReference type="Pfam" id="PF01210"/>
    </source>
</evidence>
<feature type="binding site" evidence="9">
    <location>
        <position position="102"/>
    </location>
    <ligand>
        <name>NADPH</name>
        <dbReference type="ChEBI" id="CHEBI:57783"/>
    </ligand>
</feature>
<dbReference type="GO" id="GO:0006650">
    <property type="term" value="P:glycerophospholipid metabolic process"/>
    <property type="evidence" value="ECO:0007669"/>
    <property type="project" value="UniProtKB-UniRule"/>
</dbReference>
<feature type="active site" description="Proton acceptor" evidence="9 10">
    <location>
        <position position="185"/>
    </location>
</feature>
<dbReference type="InterPro" id="IPR011128">
    <property type="entry name" value="G3P_DH_NAD-dep_N"/>
</dbReference>
<dbReference type="Proteomes" id="UP000188879">
    <property type="component" value="Unassembled WGS sequence"/>
</dbReference>
<keyword evidence="7 9" id="KW-0594">Phospholipid biosynthesis</keyword>
<organism evidence="17 18">
    <name type="scientific">Teichococcus deserti</name>
    <dbReference type="NCBI Taxonomy" id="1817963"/>
    <lineage>
        <taxon>Bacteria</taxon>
        <taxon>Pseudomonadati</taxon>
        <taxon>Pseudomonadota</taxon>
        <taxon>Alphaproteobacteria</taxon>
        <taxon>Acetobacterales</taxon>
        <taxon>Roseomonadaceae</taxon>
        <taxon>Roseomonas</taxon>
    </lineage>
</organism>